<dbReference type="Proteomes" id="UP000191500">
    <property type="component" value="Unassembled WGS sequence"/>
</dbReference>
<organism evidence="1 2">
    <name type="scientific">Penicillium coprophilum</name>
    <dbReference type="NCBI Taxonomy" id="36646"/>
    <lineage>
        <taxon>Eukaryota</taxon>
        <taxon>Fungi</taxon>
        <taxon>Dikarya</taxon>
        <taxon>Ascomycota</taxon>
        <taxon>Pezizomycotina</taxon>
        <taxon>Eurotiomycetes</taxon>
        <taxon>Eurotiomycetidae</taxon>
        <taxon>Eurotiales</taxon>
        <taxon>Aspergillaceae</taxon>
        <taxon>Penicillium</taxon>
    </lineage>
</organism>
<proteinExistence type="predicted"/>
<protein>
    <submittedName>
        <fullName evidence="1">Uncharacterized protein</fullName>
    </submittedName>
</protein>
<reference evidence="2" key="1">
    <citation type="journal article" date="2017" name="Nat. Microbiol.">
        <title>Global analysis of biosynthetic gene clusters reveals vast potential of secondary metabolite production in Penicillium species.</title>
        <authorList>
            <person name="Nielsen J.C."/>
            <person name="Grijseels S."/>
            <person name="Prigent S."/>
            <person name="Ji B."/>
            <person name="Dainat J."/>
            <person name="Nielsen K.F."/>
            <person name="Frisvad J.C."/>
            <person name="Workman M."/>
            <person name="Nielsen J."/>
        </authorList>
    </citation>
    <scope>NUCLEOTIDE SEQUENCE [LARGE SCALE GENOMIC DNA]</scope>
    <source>
        <strain evidence="2">IBT 31321</strain>
    </source>
</reference>
<evidence type="ECO:0000313" key="2">
    <source>
        <dbReference type="Proteomes" id="UP000191500"/>
    </source>
</evidence>
<sequence length="100" mass="10692">MVSEKGSYVNLGNALQAPETIIVILPAEPITAPDGIMIYRTMIGSIHMSPTDGQPLGDKEHPLEVRKGGLGNLEGSFKDQEAGKVSTVKYVVRIAETEGQ</sequence>
<comment type="caution">
    <text evidence="1">The sequence shown here is derived from an EMBL/GenBank/DDBJ whole genome shotgun (WGS) entry which is preliminary data.</text>
</comment>
<gene>
    <name evidence="1" type="ORF">PENCOP_c006G05556</name>
</gene>
<name>A0A1V6UNP5_9EURO</name>
<evidence type="ECO:0000313" key="1">
    <source>
        <dbReference type="EMBL" id="OQE39849.1"/>
    </source>
</evidence>
<dbReference type="EMBL" id="MDDG01000006">
    <property type="protein sequence ID" value="OQE39849.1"/>
    <property type="molecule type" value="Genomic_DNA"/>
</dbReference>
<accession>A0A1V6UNP5</accession>
<dbReference type="AlphaFoldDB" id="A0A1V6UNP5"/>
<keyword evidence="2" id="KW-1185">Reference proteome</keyword>
<dbReference type="STRING" id="36646.A0A1V6UNP5"/>